<gene>
    <name evidence="1" type="ORF">MTR67_038868</name>
</gene>
<evidence type="ECO:0000313" key="1">
    <source>
        <dbReference type="EMBL" id="WMV45483.1"/>
    </source>
</evidence>
<keyword evidence="2" id="KW-1185">Reference proteome</keyword>
<dbReference type="AlphaFoldDB" id="A0AAF0ZPW1"/>
<dbReference type="InterPro" id="IPR036397">
    <property type="entry name" value="RNaseH_sf"/>
</dbReference>
<dbReference type="InterPro" id="IPR012337">
    <property type="entry name" value="RNaseH-like_sf"/>
</dbReference>
<dbReference type="EMBL" id="CP133620">
    <property type="protein sequence ID" value="WMV45483.1"/>
    <property type="molecule type" value="Genomic_DNA"/>
</dbReference>
<protein>
    <submittedName>
        <fullName evidence="1">Uncharacterized protein</fullName>
    </submittedName>
</protein>
<name>A0AAF0ZPW1_SOLVR</name>
<dbReference type="SUPFAM" id="SSF53098">
    <property type="entry name" value="Ribonuclease H-like"/>
    <property type="match status" value="1"/>
</dbReference>
<dbReference type="GO" id="GO:0003676">
    <property type="term" value="F:nucleic acid binding"/>
    <property type="evidence" value="ECO:0007669"/>
    <property type="project" value="InterPro"/>
</dbReference>
<accession>A0AAF0ZPW1</accession>
<sequence length="131" mass="15160">MLRVCVIDFKGNWDDHLPLIEFVYNNSCHSSIQMAPYEALYGRRCRSPIGWFEVGEARLIGPALVHQAIEKVKTIQERLKITQSRQKSYTDVRGRDLEFELDDWVYVNVSPMKGVMKFCKKGKLSPRNIGP</sequence>
<dbReference type="Gene3D" id="3.30.420.10">
    <property type="entry name" value="Ribonuclease H-like superfamily/Ribonuclease H"/>
    <property type="match status" value="1"/>
</dbReference>
<dbReference type="PANTHER" id="PTHR45835:SF91">
    <property type="entry name" value="RETROTRANSPOSON, TY3-GYPSY SUBCLASS-LIKE PROTEIN"/>
    <property type="match status" value="1"/>
</dbReference>
<dbReference type="Proteomes" id="UP001234989">
    <property type="component" value="Chromosome 9"/>
</dbReference>
<evidence type="ECO:0000313" key="2">
    <source>
        <dbReference type="Proteomes" id="UP001234989"/>
    </source>
</evidence>
<organism evidence="1 2">
    <name type="scientific">Solanum verrucosum</name>
    <dbReference type="NCBI Taxonomy" id="315347"/>
    <lineage>
        <taxon>Eukaryota</taxon>
        <taxon>Viridiplantae</taxon>
        <taxon>Streptophyta</taxon>
        <taxon>Embryophyta</taxon>
        <taxon>Tracheophyta</taxon>
        <taxon>Spermatophyta</taxon>
        <taxon>Magnoliopsida</taxon>
        <taxon>eudicotyledons</taxon>
        <taxon>Gunneridae</taxon>
        <taxon>Pentapetalae</taxon>
        <taxon>asterids</taxon>
        <taxon>lamiids</taxon>
        <taxon>Solanales</taxon>
        <taxon>Solanaceae</taxon>
        <taxon>Solanoideae</taxon>
        <taxon>Solaneae</taxon>
        <taxon>Solanum</taxon>
    </lineage>
</organism>
<proteinExistence type="predicted"/>
<dbReference type="PANTHER" id="PTHR45835">
    <property type="entry name" value="YALI0A06105P"/>
    <property type="match status" value="1"/>
</dbReference>
<reference evidence="1" key="1">
    <citation type="submission" date="2023-08" db="EMBL/GenBank/DDBJ databases">
        <title>A de novo genome assembly of Solanum verrucosum Schlechtendal, a Mexican diploid species geographically isolated from the other diploid A-genome species in potato relatives.</title>
        <authorList>
            <person name="Hosaka K."/>
        </authorList>
    </citation>
    <scope>NUCLEOTIDE SEQUENCE</scope>
    <source>
        <tissue evidence="1">Young leaves</tissue>
    </source>
</reference>